<organism evidence="2 3">
    <name type="scientific">Globisporangium ultimum (strain ATCC 200006 / CBS 805.95 / DAOM BR144)</name>
    <name type="common">Pythium ultimum</name>
    <dbReference type="NCBI Taxonomy" id="431595"/>
    <lineage>
        <taxon>Eukaryota</taxon>
        <taxon>Sar</taxon>
        <taxon>Stramenopiles</taxon>
        <taxon>Oomycota</taxon>
        <taxon>Peronosporomycetes</taxon>
        <taxon>Pythiales</taxon>
        <taxon>Pythiaceae</taxon>
        <taxon>Globisporangium</taxon>
    </lineage>
</organism>
<dbReference type="PANTHER" id="PTHR10217">
    <property type="entry name" value="VOLTAGE AND LIGAND GATED POTASSIUM CHANNEL"/>
    <property type="match status" value="1"/>
</dbReference>
<dbReference type="InterPro" id="IPR000595">
    <property type="entry name" value="cNMP-bd_dom"/>
</dbReference>
<dbReference type="EMBL" id="GL376603">
    <property type="status" value="NOT_ANNOTATED_CDS"/>
    <property type="molecule type" value="Genomic_DNA"/>
</dbReference>
<sequence>MLKLRDDEAVETSKYSTNATKGKVPYFSTQPKAFMKTVLMMVESDFLSPNQTVIGVYDLEELIIVGRGEIRVLDVEQKQIVQLIENGQWYAEHALFQDQMSTYELVAGTFCEVYCLSRQNFQSAMEKHFPKLKIASMQVQYVRQLQLTPSDTASPAIRPTDPRRAEPASRRITYMGSISKKSHLADATTAIPWRFPNSSFRTQWRRWKAALLIFLSIQVPFEIAFDWRTGVLSSDGSMRQTAVYLMSLGVEIFSYADVYLRAREFVRSKKRLDSTISQNLPVLAAQSTTNSNMKRRSQERLYHGLVVKSDITEHYLNHGDVVFDFAATLPISMVWNFVSKDTINFETMYYMSFFRLLALV</sequence>
<proteinExistence type="predicted"/>
<dbReference type="GO" id="GO:0042391">
    <property type="term" value="P:regulation of membrane potential"/>
    <property type="evidence" value="ECO:0007669"/>
    <property type="project" value="TreeGrafter"/>
</dbReference>
<protein>
    <recommendedName>
        <fullName evidence="1">Cyclic nucleotide-binding domain-containing protein</fullName>
    </recommendedName>
</protein>
<keyword evidence="3" id="KW-1185">Reference proteome</keyword>
<dbReference type="SUPFAM" id="SSF51206">
    <property type="entry name" value="cAMP-binding domain-like"/>
    <property type="match status" value="1"/>
</dbReference>
<dbReference type="InParanoid" id="K3WDZ0"/>
<accession>K3WDZ0</accession>
<dbReference type="VEuPathDB" id="FungiDB:PYU1_G003174"/>
<evidence type="ECO:0000259" key="1">
    <source>
        <dbReference type="PROSITE" id="PS50042"/>
    </source>
</evidence>
<dbReference type="CDD" id="cd00038">
    <property type="entry name" value="CAP_ED"/>
    <property type="match status" value="1"/>
</dbReference>
<dbReference type="EnsemblProtists" id="PYU1_T003181">
    <property type="protein sequence ID" value="PYU1_T003181"/>
    <property type="gene ID" value="PYU1_G003174"/>
</dbReference>
<dbReference type="Gene3D" id="2.60.120.10">
    <property type="entry name" value="Jelly Rolls"/>
    <property type="match status" value="1"/>
</dbReference>
<reference evidence="2" key="3">
    <citation type="submission" date="2015-02" db="UniProtKB">
        <authorList>
            <consortium name="EnsemblProtists"/>
        </authorList>
    </citation>
    <scope>IDENTIFICATION</scope>
    <source>
        <strain evidence="2">DAOM BR144</strain>
    </source>
</reference>
<dbReference type="Pfam" id="PF00027">
    <property type="entry name" value="cNMP_binding"/>
    <property type="match status" value="1"/>
</dbReference>
<dbReference type="PANTHER" id="PTHR10217:SF435">
    <property type="entry name" value="POTASSIUM VOLTAGE-GATED CHANNEL PROTEIN EAG"/>
    <property type="match status" value="1"/>
</dbReference>
<evidence type="ECO:0000313" key="2">
    <source>
        <dbReference type="EnsemblProtists" id="PYU1_T003181"/>
    </source>
</evidence>
<evidence type="ECO:0000313" key="3">
    <source>
        <dbReference type="Proteomes" id="UP000019132"/>
    </source>
</evidence>
<reference evidence="3" key="1">
    <citation type="journal article" date="2010" name="Genome Biol.">
        <title>Genome sequence of the necrotrophic plant pathogen Pythium ultimum reveals original pathogenicity mechanisms and effector repertoire.</title>
        <authorList>
            <person name="Levesque C.A."/>
            <person name="Brouwer H."/>
            <person name="Cano L."/>
            <person name="Hamilton J.P."/>
            <person name="Holt C."/>
            <person name="Huitema E."/>
            <person name="Raffaele S."/>
            <person name="Robideau G.P."/>
            <person name="Thines M."/>
            <person name="Win J."/>
            <person name="Zerillo M.M."/>
            <person name="Beakes G.W."/>
            <person name="Boore J.L."/>
            <person name="Busam D."/>
            <person name="Dumas B."/>
            <person name="Ferriera S."/>
            <person name="Fuerstenberg S.I."/>
            <person name="Gachon C.M."/>
            <person name="Gaulin E."/>
            <person name="Govers F."/>
            <person name="Grenville-Briggs L."/>
            <person name="Horner N."/>
            <person name="Hostetler J."/>
            <person name="Jiang R.H."/>
            <person name="Johnson J."/>
            <person name="Krajaejun T."/>
            <person name="Lin H."/>
            <person name="Meijer H.J."/>
            <person name="Moore B."/>
            <person name="Morris P."/>
            <person name="Phuntmart V."/>
            <person name="Puiu D."/>
            <person name="Shetty J."/>
            <person name="Stajich J.E."/>
            <person name="Tripathy S."/>
            <person name="Wawra S."/>
            <person name="van West P."/>
            <person name="Whitty B.R."/>
            <person name="Coutinho P.M."/>
            <person name="Henrissat B."/>
            <person name="Martin F."/>
            <person name="Thomas P.D."/>
            <person name="Tyler B.M."/>
            <person name="De Vries R.P."/>
            <person name="Kamoun S."/>
            <person name="Yandell M."/>
            <person name="Tisserat N."/>
            <person name="Buell C.R."/>
        </authorList>
    </citation>
    <scope>NUCLEOTIDE SEQUENCE</scope>
    <source>
        <strain evidence="3">DAOM:BR144</strain>
    </source>
</reference>
<feature type="domain" description="Cyclic nucleotide-binding" evidence="1">
    <location>
        <begin position="60"/>
        <end position="125"/>
    </location>
</feature>
<name>K3WDZ0_GLOUD</name>
<dbReference type="eggNOG" id="KOG0500">
    <property type="taxonomic scope" value="Eukaryota"/>
</dbReference>
<dbReference type="PROSITE" id="PS50042">
    <property type="entry name" value="CNMP_BINDING_3"/>
    <property type="match status" value="1"/>
</dbReference>
<reference evidence="3" key="2">
    <citation type="submission" date="2010-04" db="EMBL/GenBank/DDBJ databases">
        <authorList>
            <person name="Buell R."/>
            <person name="Hamilton J."/>
            <person name="Hostetler J."/>
        </authorList>
    </citation>
    <scope>NUCLEOTIDE SEQUENCE [LARGE SCALE GENOMIC DNA]</scope>
    <source>
        <strain evidence="3">DAOM:BR144</strain>
    </source>
</reference>
<dbReference type="HOGENOM" id="CLU_770478_0_0_1"/>
<dbReference type="InterPro" id="IPR050818">
    <property type="entry name" value="KCNH_animal-type"/>
</dbReference>
<dbReference type="GO" id="GO:0005249">
    <property type="term" value="F:voltage-gated potassium channel activity"/>
    <property type="evidence" value="ECO:0007669"/>
    <property type="project" value="TreeGrafter"/>
</dbReference>
<dbReference type="GO" id="GO:0005886">
    <property type="term" value="C:plasma membrane"/>
    <property type="evidence" value="ECO:0007669"/>
    <property type="project" value="TreeGrafter"/>
</dbReference>
<dbReference type="Proteomes" id="UP000019132">
    <property type="component" value="Unassembled WGS sequence"/>
</dbReference>
<dbReference type="InterPro" id="IPR018490">
    <property type="entry name" value="cNMP-bd_dom_sf"/>
</dbReference>
<dbReference type="InterPro" id="IPR014710">
    <property type="entry name" value="RmlC-like_jellyroll"/>
</dbReference>
<dbReference type="AlphaFoldDB" id="K3WDZ0"/>